<evidence type="ECO:0000256" key="5">
    <source>
        <dbReference type="ARBA" id="ARBA00023136"/>
    </source>
</evidence>
<feature type="transmembrane region" description="Helical" evidence="6">
    <location>
        <begin position="547"/>
        <end position="566"/>
    </location>
</feature>
<dbReference type="InterPro" id="IPR045062">
    <property type="entry name" value="Cyt_c_biogenesis_CcsA/CcmC"/>
</dbReference>
<feature type="transmembrane region" description="Helical" evidence="6">
    <location>
        <begin position="40"/>
        <end position="59"/>
    </location>
</feature>
<comment type="subcellular location">
    <subcellularLocation>
        <location evidence="1">Membrane</location>
        <topology evidence="1">Multi-pass membrane protein</topology>
    </subcellularLocation>
</comment>
<feature type="domain" description="ResB-like" evidence="8">
    <location>
        <begin position="63"/>
        <end position="176"/>
    </location>
</feature>
<dbReference type="InterPro" id="IPR002541">
    <property type="entry name" value="Cyt_c_assembly"/>
</dbReference>
<feature type="domain" description="Cytochrome c assembly protein" evidence="7">
    <location>
        <begin position="522"/>
        <end position="720"/>
    </location>
</feature>
<protein>
    <submittedName>
        <fullName evidence="9">Cytochrome c-type biogenesis protein CcsB</fullName>
    </submittedName>
</protein>
<name>A0A379G9K0_9BACT</name>
<dbReference type="GeneID" id="78571705"/>
<feature type="transmembrane region" description="Helical" evidence="6">
    <location>
        <begin position="10"/>
        <end position="28"/>
    </location>
</feature>
<dbReference type="InterPro" id="IPR007816">
    <property type="entry name" value="ResB-like_domain"/>
</dbReference>
<keyword evidence="2 6" id="KW-0812">Transmembrane</keyword>
<feature type="transmembrane region" description="Helical" evidence="6">
    <location>
        <begin position="463"/>
        <end position="485"/>
    </location>
</feature>
<dbReference type="EMBL" id="UGTP01000002">
    <property type="protein sequence ID" value="SUC37576.1"/>
    <property type="molecule type" value="Genomic_DNA"/>
</dbReference>
<proteinExistence type="predicted"/>
<dbReference type="Proteomes" id="UP000254235">
    <property type="component" value="Unassembled WGS sequence"/>
</dbReference>
<dbReference type="RefSeq" id="WP_115083996.1">
    <property type="nucleotide sequence ID" value="NZ_JABZTS010000015.1"/>
</dbReference>
<keyword evidence="4 6" id="KW-1133">Transmembrane helix</keyword>
<accession>A0A379G9K0</accession>
<evidence type="ECO:0000256" key="4">
    <source>
        <dbReference type="ARBA" id="ARBA00022989"/>
    </source>
</evidence>
<feature type="transmembrane region" description="Helical" evidence="6">
    <location>
        <begin position="586"/>
        <end position="611"/>
    </location>
</feature>
<keyword evidence="3" id="KW-0201">Cytochrome c-type biogenesis</keyword>
<feature type="transmembrane region" description="Helical" evidence="6">
    <location>
        <begin position="222"/>
        <end position="240"/>
    </location>
</feature>
<feature type="transmembrane region" description="Helical" evidence="6">
    <location>
        <begin position="189"/>
        <end position="210"/>
    </location>
</feature>
<feature type="transmembrane region" description="Helical" evidence="6">
    <location>
        <begin position="492"/>
        <end position="514"/>
    </location>
</feature>
<feature type="transmembrane region" description="Helical" evidence="6">
    <location>
        <begin position="666"/>
        <end position="682"/>
    </location>
</feature>
<evidence type="ECO:0000256" key="1">
    <source>
        <dbReference type="ARBA" id="ARBA00004141"/>
    </source>
</evidence>
<evidence type="ECO:0000256" key="3">
    <source>
        <dbReference type="ARBA" id="ARBA00022748"/>
    </source>
</evidence>
<dbReference type="Pfam" id="PF05140">
    <property type="entry name" value="ResB"/>
    <property type="match status" value="1"/>
</dbReference>
<gene>
    <name evidence="9" type="ORF">NCTC13043_02066</name>
</gene>
<evidence type="ECO:0000313" key="10">
    <source>
        <dbReference type="Proteomes" id="UP000254235"/>
    </source>
</evidence>
<sequence>MQVKKTLQKVYVAIIVVMAVATIIGKYTGLDYVSDNIFGAWWFSLLWAIGTALGIVYFIKQKVRRPIIVLLHLSFVVILAGALLTHLTAKQGIIHLRQGKATTIYINKNGENEKLPFTILLNKFNVSYHAGNMAAMDYASNVTIVKDNKRSQQNISMNNIYTGAGVRLYQSSFDEDMKGSYLSVNSDPYGIPVTYTGYALLFFALVAMLVEPKGNFRRLLRNNVAKGTVSILLLLFSAAANAQTTLPKTTANQFGKLLIVYNGRICPIETYAIDFTKKLYGKASYKGFTPCQILTGFLFWQKEWMGEPILQIKGSEMRTKMHLNEYIAPSSLFNSQGYILGPYLQDAQGAQDGIGKEILDTDDKLMLLMNLIQGETLKIFPYTAPNGSVNWFAPTGKLPHSMPAAQQQYIRSILSLAGQLAVQNKVSTLNELISKLQKYQYRYGSTAIPAGIAISAEHIYNSFPFATVLFIVNLTLGLLSVFFLTRPRRYALFTWLMAVSWCVLTFTLALRWIINGTIPIANGYETMLLLSWLIMIVSIATTRKLQIMTTFGLLASGFMLLVSHLGEMDPSITPRMPVLNSPLLSIHVSIIMVSYALLSLTFVCAVAYFCTQRSTKTNIVQINSQLTTLSQIFLYPAITTLGLGIFIGAIWANISWGNYWGWDPKETWALITFMIYAIPLHFQSLPKFRKPNIYHLFMLIAFLSILMTYFGVNYILGGMHSYA</sequence>
<dbReference type="OrthoDB" id="9814290at2"/>
<dbReference type="PANTHER" id="PTHR30071:SF1">
    <property type="entry name" value="CYTOCHROME B_B6 PROTEIN-RELATED"/>
    <property type="match status" value="1"/>
</dbReference>
<reference evidence="9 10" key="1">
    <citation type="submission" date="2018-06" db="EMBL/GenBank/DDBJ databases">
        <authorList>
            <consortium name="Pathogen Informatics"/>
            <person name="Doyle S."/>
        </authorList>
    </citation>
    <scope>NUCLEOTIDE SEQUENCE [LARGE SCALE GENOMIC DNA]</scope>
    <source>
        <strain evidence="9 10">NCTC13043</strain>
    </source>
</reference>
<dbReference type="GO" id="GO:0017004">
    <property type="term" value="P:cytochrome complex assembly"/>
    <property type="evidence" value="ECO:0007669"/>
    <property type="project" value="UniProtKB-KW"/>
</dbReference>
<feature type="transmembrane region" description="Helical" evidence="6">
    <location>
        <begin position="66"/>
        <end position="87"/>
    </location>
</feature>
<evidence type="ECO:0000313" key="9">
    <source>
        <dbReference type="EMBL" id="SUC37576.1"/>
    </source>
</evidence>
<dbReference type="Pfam" id="PF01578">
    <property type="entry name" value="Cytochrom_C_asm"/>
    <property type="match status" value="1"/>
</dbReference>
<feature type="transmembrane region" description="Helical" evidence="6">
    <location>
        <begin position="632"/>
        <end position="654"/>
    </location>
</feature>
<feature type="transmembrane region" description="Helical" evidence="6">
    <location>
        <begin position="694"/>
        <end position="716"/>
    </location>
</feature>
<organism evidence="9 10">
    <name type="scientific">Prevotella pallens</name>
    <dbReference type="NCBI Taxonomy" id="60133"/>
    <lineage>
        <taxon>Bacteria</taxon>
        <taxon>Pseudomonadati</taxon>
        <taxon>Bacteroidota</taxon>
        <taxon>Bacteroidia</taxon>
        <taxon>Bacteroidales</taxon>
        <taxon>Prevotellaceae</taxon>
        <taxon>Prevotella</taxon>
    </lineage>
</organism>
<evidence type="ECO:0000256" key="2">
    <source>
        <dbReference type="ARBA" id="ARBA00022692"/>
    </source>
</evidence>
<dbReference type="GO" id="GO:0005886">
    <property type="term" value="C:plasma membrane"/>
    <property type="evidence" value="ECO:0007669"/>
    <property type="project" value="TreeGrafter"/>
</dbReference>
<evidence type="ECO:0000256" key="6">
    <source>
        <dbReference type="SAM" id="Phobius"/>
    </source>
</evidence>
<dbReference type="AlphaFoldDB" id="A0A379G9K0"/>
<evidence type="ECO:0000259" key="8">
    <source>
        <dbReference type="Pfam" id="PF05140"/>
    </source>
</evidence>
<keyword evidence="5 6" id="KW-0472">Membrane</keyword>
<dbReference type="PANTHER" id="PTHR30071">
    <property type="entry name" value="HEME EXPORTER PROTEIN C"/>
    <property type="match status" value="1"/>
</dbReference>
<evidence type="ECO:0000259" key="7">
    <source>
        <dbReference type="Pfam" id="PF01578"/>
    </source>
</evidence>
<feature type="transmembrane region" description="Helical" evidence="6">
    <location>
        <begin position="520"/>
        <end position="540"/>
    </location>
</feature>
<dbReference type="GO" id="GO:0020037">
    <property type="term" value="F:heme binding"/>
    <property type="evidence" value="ECO:0007669"/>
    <property type="project" value="InterPro"/>
</dbReference>